<sequence length="406" mass="46092">MDDDDFGGFEAAEIFDGGNGETQTTSPAIPWAAFPAVSGVHLSPASPEIVLDHDHTSPSVGCLSSEPIIASPENTHADNSIGSQTIPKAQIQQSTHTHLDISLFPLGLTDEKSNGTIALVDDSEDPGANVSNIQLQQKISTLEMKLKVSEEEKQRIKKDVESLMEKHSILEKDFLKEKEQEAISFQDRYKELQEKHKQELEDMRKAGHEALSIIVDEYKHQRLLEMLDTEKELLKEKIKEALTQQSQEQKEILEKCLEEERQKNKEALISAAKLEKEVVKDAVLKAIEEERKHLENIHAEERELWKTEHAKDQEEVSQAIQKAIQEQRKISQETVKAAIIEEQKRSEKAVEEAVKRTRDELIEYVKEQKRLDQVIRQRSLSSLELFLSCAQKQLSALIATEPVDIE</sequence>
<reference evidence="4 5" key="1">
    <citation type="submission" date="2018-11" db="EMBL/GenBank/DDBJ databases">
        <title>Haplotype-resolved cattle genomes.</title>
        <authorList>
            <person name="Low W.Y."/>
            <person name="Tearle R."/>
            <person name="Bickhart D.M."/>
            <person name="Rosen B.D."/>
            <person name="Koren S."/>
            <person name="Rhie A."/>
            <person name="Hiendleder S."/>
            <person name="Phillippy A.M."/>
            <person name="Smith T.P.L."/>
            <person name="Williams J.L."/>
        </authorList>
    </citation>
    <scope>NUCLEOTIDE SEQUENCE [LARGE SCALE GENOMIC DNA]</scope>
</reference>
<organism evidence="3 5">
    <name type="scientific">Bos indicus x Bos taurus</name>
    <name type="common">Hybrid cattle</name>
    <dbReference type="NCBI Taxonomy" id="30522"/>
    <lineage>
        <taxon>Eukaryota</taxon>
        <taxon>Metazoa</taxon>
        <taxon>Chordata</taxon>
        <taxon>Craniata</taxon>
        <taxon>Vertebrata</taxon>
        <taxon>Euteleostomi</taxon>
        <taxon>Mammalia</taxon>
        <taxon>Eutheria</taxon>
        <taxon>Laurasiatheria</taxon>
        <taxon>Artiodactyla</taxon>
        <taxon>Ruminantia</taxon>
        <taxon>Pecora</taxon>
        <taxon>Bovidae</taxon>
        <taxon>Bovinae</taxon>
        <taxon>Bos</taxon>
    </lineage>
</organism>
<evidence type="ECO:0000256" key="1">
    <source>
        <dbReference type="SAM" id="Coils"/>
    </source>
</evidence>
<accession>A0A4W2IJ93</accession>
<proteinExistence type="predicted"/>
<gene>
    <name evidence="3" type="primary">CCDC91</name>
</gene>
<keyword evidence="1" id="KW-0175">Coiled coil</keyword>
<dbReference type="Ensembl" id="ENSBIXT00000051487.1">
    <property type="protein sequence ID" value="ENSBIXP00000042485.1"/>
    <property type="gene ID" value="ENSBIXG00000026511.1"/>
</dbReference>
<dbReference type="Ensembl" id="ENSBIXT00005043550.1">
    <property type="protein sequence ID" value="ENSBIXP00005045345.1"/>
    <property type="gene ID" value="ENSBIXG00005029127.1"/>
</dbReference>
<dbReference type="GO" id="GO:0005802">
    <property type="term" value="C:trans-Golgi network"/>
    <property type="evidence" value="ECO:0007669"/>
    <property type="project" value="TreeGrafter"/>
</dbReference>
<feature type="region of interest" description="Disordered" evidence="2">
    <location>
        <begin position="1"/>
        <end position="27"/>
    </location>
</feature>
<dbReference type="GO" id="GO:0005829">
    <property type="term" value="C:cytosol"/>
    <property type="evidence" value="ECO:0007669"/>
    <property type="project" value="GOC"/>
</dbReference>
<reference evidence="3" key="2">
    <citation type="submission" date="2025-05" db="UniProtKB">
        <authorList>
            <consortium name="Ensembl"/>
        </authorList>
    </citation>
    <scope>IDENTIFICATION</scope>
</reference>
<dbReference type="InterPro" id="IPR034592">
    <property type="entry name" value="CCDC91"/>
</dbReference>
<protein>
    <submittedName>
        <fullName evidence="3">Coiled-coil domain containing 91</fullName>
    </submittedName>
</protein>
<dbReference type="Proteomes" id="UP000314981">
    <property type="component" value="Chromosome 5"/>
</dbReference>
<dbReference type="Proteomes" id="UP000429181">
    <property type="component" value="Chromosome 5"/>
</dbReference>
<evidence type="ECO:0000313" key="4">
    <source>
        <dbReference type="Proteomes" id="UP000314981"/>
    </source>
</evidence>
<evidence type="ECO:0000313" key="5">
    <source>
        <dbReference type="Proteomes" id="UP000429181"/>
    </source>
</evidence>
<dbReference type="GeneTree" id="ENSGT00390000015899"/>
<dbReference type="PANTHER" id="PTHR35072:SF1">
    <property type="entry name" value="COILED-COIL DOMAIN-CONTAINING PROTEIN 91"/>
    <property type="match status" value="1"/>
</dbReference>
<dbReference type="AlphaFoldDB" id="A0A4W2IJ93"/>
<evidence type="ECO:0000256" key="2">
    <source>
        <dbReference type="SAM" id="MobiDB-lite"/>
    </source>
</evidence>
<name>A0A4W2IJ93_BOBOX</name>
<keyword evidence="4" id="KW-1185">Reference proteome</keyword>
<dbReference type="PANTHER" id="PTHR35072">
    <property type="entry name" value="COILED-COIL DOMAIN-CONTAINING PROTEIN 91"/>
    <property type="match status" value="1"/>
</dbReference>
<feature type="coiled-coil region" evidence="1">
    <location>
        <begin position="132"/>
        <end position="304"/>
    </location>
</feature>
<evidence type="ECO:0000313" key="3">
    <source>
        <dbReference type="Ensembl" id="ENSBIXP00005045345.1"/>
    </source>
</evidence>
<dbReference type="GO" id="GO:0090160">
    <property type="term" value="P:Golgi to lysosome transport"/>
    <property type="evidence" value="ECO:0007669"/>
    <property type="project" value="TreeGrafter"/>
</dbReference>